<proteinExistence type="predicted"/>
<dbReference type="PROSITE" id="PS51755">
    <property type="entry name" value="OMPR_PHOB"/>
    <property type="match status" value="1"/>
</dbReference>
<organism evidence="5 6">
    <name type="scientific">Serratia entomophila</name>
    <dbReference type="NCBI Taxonomy" id="42906"/>
    <lineage>
        <taxon>Bacteria</taxon>
        <taxon>Pseudomonadati</taxon>
        <taxon>Pseudomonadota</taxon>
        <taxon>Gammaproteobacteria</taxon>
        <taxon>Enterobacterales</taxon>
        <taxon>Yersiniaceae</taxon>
        <taxon>Serratia</taxon>
    </lineage>
</organism>
<dbReference type="Proteomes" id="UP001056873">
    <property type="component" value="Chromosome"/>
</dbReference>
<keyword evidence="6" id="KW-1185">Reference proteome</keyword>
<keyword evidence="1 2" id="KW-0238">DNA-binding</keyword>
<accession>A0ABY5CTL1</accession>
<feature type="domain" description="OmpR/PhoB-type" evidence="4">
    <location>
        <begin position="1"/>
        <end position="104"/>
    </location>
</feature>
<dbReference type="InterPro" id="IPR001867">
    <property type="entry name" value="OmpR/PhoB-type_DNA-bd"/>
</dbReference>
<evidence type="ECO:0000256" key="3">
    <source>
        <dbReference type="SAM" id="Phobius"/>
    </source>
</evidence>
<evidence type="ECO:0000259" key="4">
    <source>
        <dbReference type="PROSITE" id="PS51755"/>
    </source>
</evidence>
<dbReference type="InterPro" id="IPR036388">
    <property type="entry name" value="WH-like_DNA-bd_sf"/>
</dbReference>
<dbReference type="SMART" id="SM00862">
    <property type="entry name" value="Trans_reg_C"/>
    <property type="match status" value="1"/>
</dbReference>
<dbReference type="CDD" id="cd00383">
    <property type="entry name" value="trans_reg_C"/>
    <property type="match status" value="1"/>
</dbReference>
<evidence type="ECO:0000313" key="5">
    <source>
        <dbReference type="EMBL" id="USV01499.1"/>
    </source>
</evidence>
<protein>
    <submittedName>
        <fullName evidence="5">Winged helix-turn-helix domain-containing protein</fullName>
    </submittedName>
</protein>
<dbReference type="RefSeq" id="WP_252961363.1">
    <property type="nucleotide sequence ID" value="NZ_CAMIPH010000002.1"/>
</dbReference>
<name>A0ABY5CTL1_9GAMM</name>
<dbReference type="Pfam" id="PF00486">
    <property type="entry name" value="Trans_reg_C"/>
    <property type="match status" value="1"/>
</dbReference>
<feature type="transmembrane region" description="Helical" evidence="3">
    <location>
        <begin position="135"/>
        <end position="154"/>
    </location>
</feature>
<gene>
    <name evidence="5" type="ORF">KFQ06_02880</name>
</gene>
<reference evidence="5" key="1">
    <citation type="journal article" date="2022" name="BMC Genomics">
        <title>Genome sequence of the entomopathogenic Serratia entomophila isolate 626 and characterisation of the species specific itaconate degradation pathway.</title>
        <authorList>
            <person name="Vaughan A.L."/>
            <person name="Altermann E."/>
            <person name="Glare T.R."/>
            <person name="Hurst M.R.H."/>
        </authorList>
    </citation>
    <scope>NUCLEOTIDE SEQUENCE</scope>
    <source>
        <strain evidence="5">626</strain>
    </source>
</reference>
<evidence type="ECO:0000256" key="2">
    <source>
        <dbReference type="PROSITE-ProRule" id="PRU01091"/>
    </source>
</evidence>
<dbReference type="SUPFAM" id="SSF46894">
    <property type="entry name" value="C-terminal effector domain of the bipartite response regulators"/>
    <property type="match status" value="1"/>
</dbReference>
<evidence type="ECO:0000256" key="1">
    <source>
        <dbReference type="ARBA" id="ARBA00023125"/>
    </source>
</evidence>
<keyword evidence="3" id="KW-0472">Membrane</keyword>
<dbReference type="Gene3D" id="1.10.10.10">
    <property type="entry name" value="Winged helix-like DNA-binding domain superfamily/Winged helix DNA-binding domain"/>
    <property type="match status" value="1"/>
</dbReference>
<sequence>MFYIINDWIRFTPDSKQLSSLKDEEIEISLSNQSARLLMEFIQHGDAVLSREHLLKNVWENFGLTPSNNNLYSATSELRRAFISLGENEKLIVTIHKVGFQLATNVTLIESDFIESEGVEQKKENKNKAINNSRVYFIFTVLILSLSAMSLTYFKWDKKIKMKEYTAPVIEKVGKCNVYALGNLIKTTKEQVLENISIHTDIINSCKSQRYDIFYAVNENMSNYILIGHCEVNKNNNHENCVTTRVIK</sequence>
<evidence type="ECO:0000313" key="6">
    <source>
        <dbReference type="Proteomes" id="UP001056873"/>
    </source>
</evidence>
<feature type="DNA-binding region" description="OmpR/PhoB-type" evidence="2">
    <location>
        <begin position="1"/>
        <end position="104"/>
    </location>
</feature>
<keyword evidence="3" id="KW-1133">Transmembrane helix</keyword>
<keyword evidence="3" id="KW-0812">Transmembrane</keyword>
<dbReference type="InterPro" id="IPR016032">
    <property type="entry name" value="Sig_transdc_resp-reg_C-effctor"/>
</dbReference>
<dbReference type="EMBL" id="CP074347">
    <property type="protein sequence ID" value="USV01499.1"/>
    <property type="molecule type" value="Genomic_DNA"/>
</dbReference>